<dbReference type="PANTHER" id="PTHR37489">
    <property type="entry name" value="DUF3500 DOMAIN-CONTAINING PROTEIN"/>
    <property type="match status" value="1"/>
</dbReference>
<dbReference type="Proteomes" id="UP000017746">
    <property type="component" value="Chromosome"/>
</dbReference>
<dbReference type="HOGENOM" id="CLU_033093_1_0_11"/>
<proteinExistence type="predicted"/>
<dbReference type="PROSITE" id="PS51257">
    <property type="entry name" value="PROKAR_LIPOPROTEIN"/>
    <property type="match status" value="1"/>
</dbReference>
<dbReference type="eggNOG" id="ENOG502ZE9K">
    <property type="taxonomic scope" value="Bacteria"/>
</dbReference>
<dbReference type="PATRIC" id="fig|1246995.3.peg.3387"/>
<evidence type="ECO:0000313" key="1">
    <source>
        <dbReference type="EMBL" id="AGZ41619.1"/>
    </source>
</evidence>
<sequence>MINPRWLRAAVAGIILTGAAACGEDRPADPMSAIVEASEVFLATLDATEKTKVPLGIKLGDLDTEELAAAKSVLRTALGTGFDRVTQILQAADQLPGGSGSYSLTFLGTPTAAGSWELHFRGRLLAVTRTYRAGAVAGASPFFVASEPAKWTSADGETHAPLDDMRKAVLAMTGSLSGAQQAKAKLRKTYSDVLAGPFPRTKQGLAVSALSAEQQKLVLAAVQPWVAGERLLSTYAAELDGTFIGWSGTPGLTNHADYVRIDGPRVWVEFVCQDGKILRDKISYRTVYRDRSPP</sequence>
<keyword evidence="2" id="KW-1185">Reference proteome</keyword>
<protein>
    <recommendedName>
        <fullName evidence="3">Lipoprotein</fullName>
    </recommendedName>
</protein>
<dbReference type="AlphaFoldDB" id="U5VXN5"/>
<gene>
    <name evidence="1" type="ORF">AFR_16705</name>
</gene>
<evidence type="ECO:0008006" key="3">
    <source>
        <dbReference type="Google" id="ProtNLM"/>
    </source>
</evidence>
<dbReference type="Pfam" id="PF12006">
    <property type="entry name" value="DUF3500"/>
    <property type="match status" value="1"/>
</dbReference>
<dbReference type="InterPro" id="IPR021889">
    <property type="entry name" value="DUF3500"/>
</dbReference>
<dbReference type="PANTHER" id="PTHR37489:SF1">
    <property type="entry name" value="DUF3500 DOMAIN-CONTAINING PROTEIN"/>
    <property type="match status" value="1"/>
</dbReference>
<name>U5VXN5_9ACTN</name>
<organism evidence="1 2">
    <name type="scientific">Actinoplanes friuliensis DSM 7358</name>
    <dbReference type="NCBI Taxonomy" id="1246995"/>
    <lineage>
        <taxon>Bacteria</taxon>
        <taxon>Bacillati</taxon>
        <taxon>Actinomycetota</taxon>
        <taxon>Actinomycetes</taxon>
        <taxon>Micromonosporales</taxon>
        <taxon>Micromonosporaceae</taxon>
        <taxon>Actinoplanes</taxon>
    </lineage>
</organism>
<dbReference type="RefSeq" id="WP_023361711.1">
    <property type="nucleotide sequence ID" value="NC_022657.1"/>
</dbReference>
<dbReference type="EMBL" id="CP006272">
    <property type="protein sequence ID" value="AGZ41619.1"/>
    <property type="molecule type" value="Genomic_DNA"/>
</dbReference>
<evidence type="ECO:0000313" key="2">
    <source>
        <dbReference type="Proteomes" id="UP000017746"/>
    </source>
</evidence>
<dbReference type="STRING" id="1246995.AFR_16705"/>
<reference evidence="1 2" key="1">
    <citation type="journal article" date="2014" name="J. Biotechnol.">
        <title>Complete genome sequence of the actinobacterium Actinoplanes friuliensis HAG 010964, producer of the lipopeptide antibiotic friulimycin.</title>
        <authorList>
            <person name="Ruckert C."/>
            <person name="Szczepanowski R."/>
            <person name="Albersmeier A."/>
            <person name="Goesmann A."/>
            <person name="Fischer N."/>
            <person name="Steinkamper A."/>
            <person name="Puhler A."/>
            <person name="Biener R."/>
            <person name="Schwartz D."/>
            <person name="Kalinowski J."/>
        </authorList>
    </citation>
    <scope>NUCLEOTIDE SEQUENCE [LARGE SCALE GENOMIC DNA]</scope>
    <source>
        <strain evidence="1 2">DSM 7358</strain>
    </source>
</reference>
<dbReference type="KEGG" id="afs:AFR_16705"/>
<accession>U5VXN5</accession>
<dbReference type="OrthoDB" id="581140at2"/>